<dbReference type="Gene3D" id="3.40.50.2000">
    <property type="entry name" value="Glycogen Phosphorylase B"/>
    <property type="match status" value="1"/>
</dbReference>
<evidence type="ECO:0000313" key="2">
    <source>
        <dbReference type="EMBL" id="QIS94668.1"/>
    </source>
</evidence>
<dbReference type="Proteomes" id="UP000321389">
    <property type="component" value="Chromosome"/>
</dbReference>
<dbReference type="RefSeq" id="WP_167812974.1">
    <property type="nucleotide sequence ID" value="NZ_CP042301.2"/>
</dbReference>
<dbReference type="SUPFAM" id="SSF53756">
    <property type="entry name" value="UDP-Glycosyltransferase/glycogen phosphorylase"/>
    <property type="match status" value="1"/>
</dbReference>
<feature type="domain" description="Glycosyl transferase family 28 C-terminal" evidence="1">
    <location>
        <begin position="213"/>
        <end position="348"/>
    </location>
</feature>
<protein>
    <recommendedName>
        <fullName evidence="1">Glycosyl transferase family 28 C-terminal domain-containing protein</fullName>
    </recommendedName>
</protein>
<dbReference type="PANTHER" id="PTHR21015:SF28">
    <property type="entry name" value="SLL1722 PROTEIN"/>
    <property type="match status" value="1"/>
</dbReference>
<dbReference type="GO" id="GO:0016758">
    <property type="term" value="F:hexosyltransferase activity"/>
    <property type="evidence" value="ECO:0007669"/>
    <property type="project" value="InterPro"/>
</dbReference>
<sequence>MYSHDTFGLGHLRRSRTIAHALVTHFPGVEVSIISGSPVVSAYPFEDRVEYVQIPAARKLSDGSYVSANGIGTLDDTIAEREALISEAADRIDPQFVIVDKEPLGLAREMLATLTSLKERGATTVLGLRDVLDAPELLREEWNRKHILDHLEDLYDEIWIYGPGSFYNPLAGIDLSESLLSRTRYTGFLPRAVTDRDHGTDYGSGYVLITAGGGGDGYDLMSAALAAVKLGQTNDLDFLFVLGPFMTESQRFEMLARASGVENVRIVEFDANLEAIVANARAVIGMCGYNTFCEAMSFDKQVLFVPRTAPRREQTIRAHRAEEFGWVDVLDIEYAKNPHTFLASLKQLLRRPLPSEAVARPDLDGLSRICALTEILLDHRQETLASGEKLRAAGR</sequence>
<dbReference type="Pfam" id="PF04101">
    <property type="entry name" value="Glyco_tran_28_C"/>
    <property type="match status" value="1"/>
</dbReference>
<dbReference type="KEGG" id="niy:FQ775_24005"/>
<evidence type="ECO:0000259" key="1">
    <source>
        <dbReference type="Pfam" id="PF04101"/>
    </source>
</evidence>
<organism evidence="2 3">
    <name type="scientific">Nitratireductor mangrovi</name>
    <dbReference type="NCBI Taxonomy" id="2599600"/>
    <lineage>
        <taxon>Bacteria</taxon>
        <taxon>Pseudomonadati</taxon>
        <taxon>Pseudomonadota</taxon>
        <taxon>Alphaproteobacteria</taxon>
        <taxon>Hyphomicrobiales</taxon>
        <taxon>Phyllobacteriaceae</taxon>
        <taxon>Nitratireductor</taxon>
    </lineage>
</organism>
<dbReference type="EMBL" id="CP042301">
    <property type="protein sequence ID" value="QIS94668.1"/>
    <property type="molecule type" value="Genomic_DNA"/>
</dbReference>
<dbReference type="PANTHER" id="PTHR21015">
    <property type="entry name" value="UDP-N-ACETYLGLUCOSAMINE--N-ACETYLMURAMYL-(PENTAPEPTIDE) PYROPHOSPHORYL-UNDECAPRENOL N-ACETYLGLUCOSAMINE TRANSFERASE 1"/>
    <property type="match status" value="1"/>
</dbReference>
<accession>A0A6H0DXZ3</accession>
<keyword evidence="3" id="KW-1185">Reference proteome</keyword>
<reference evidence="2" key="1">
    <citation type="submission" date="2020-04" db="EMBL/GenBank/DDBJ databases">
        <title>Nitratireductor sp. nov. isolated from mangrove soil.</title>
        <authorList>
            <person name="Ye Y."/>
        </authorList>
    </citation>
    <scope>NUCLEOTIDE SEQUENCE</scope>
    <source>
        <strain evidence="2">SY7</strain>
    </source>
</reference>
<evidence type="ECO:0000313" key="3">
    <source>
        <dbReference type="Proteomes" id="UP000321389"/>
    </source>
</evidence>
<dbReference type="InterPro" id="IPR007235">
    <property type="entry name" value="Glyco_trans_28_C"/>
</dbReference>
<proteinExistence type="predicted"/>
<name>A0A6H0DXZ3_9HYPH</name>
<gene>
    <name evidence="2" type="ORF">FQ775_24005</name>
</gene>
<dbReference type="AlphaFoldDB" id="A0A6H0DXZ3"/>